<dbReference type="OrthoDB" id="9815989at2"/>
<dbReference type="PROSITE" id="PS51257">
    <property type="entry name" value="PROKAR_LIPOPROTEIN"/>
    <property type="match status" value="1"/>
</dbReference>
<dbReference type="EMBL" id="CP000272">
    <property type="protein sequence ID" value="ABE37023.1"/>
    <property type="molecule type" value="Genomic_DNA"/>
</dbReference>
<dbReference type="InterPro" id="IPR006076">
    <property type="entry name" value="FAD-dep_OxRdtase"/>
</dbReference>
<dbReference type="SUPFAM" id="SSF51905">
    <property type="entry name" value="FAD/NAD(P)-binding domain"/>
    <property type="match status" value="1"/>
</dbReference>
<dbReference type="eggNOG" id="COG0665">
    <property type="taxonomic scope" value="Bacteria"/>
</dbReference>
<evidence type="ECO:0000259" key="2">
    <source>
        <dbReference type="Pfam" id="PF01266"/>
    </source>
</evidence>
<accession>Q13FW6</accession>
<name>Q13FW6_PARXL</name>
<organism evidence="3 4">
    <name type="scientific">Paraburkholderia xenovorans (strain LB400)</name>
    <dbReference type="NCBI Taxonomy" id="266265"/>
    <lineage>
        <taxon>Bacteria</taxon>
        <taxon>Pseudomonadati</taxon>
        <taxon>Pseudomonadota</taxon>
        <taxon>Betaproteobacteria</taxon>
        <taxon>Burkholderiales</taxon>
        <taxon>Burkholderiaceae</taxon>
        <taxon>Paraburkholderia</taxon>
    </lineage>
</organism>
<dbReference type="Gene3D" id="3.30.9.10">
    <property type="entry name" value="D-Amino Acid Oxidase, subunit A, domain 2"/>
    <property type="match status" value="1"/>
</dbReference>
<gene>
    <name evidence="3" type="ORF">Bxe_C1159</name>
</gene>
<evidence type="ECO:0000313" key="3">
    <source>
        <dbReference type="EMBL" id="ABE37023.1"/>
    </source>
</evidence>
<dbReference type="KEGG" id="bxe:Bxe_C1159"/>
<evidence type="ECO:0000313" key="4">
    <source>
        <dbReference type="Proteomes" id="UP000001817"/>
    </source>
</evidence>
<dbReference type="InterPro" id="IPR036188">
    <property type="entry name" value="FAD/NAD-bd_sf"/>
</dbReference>
<keyword evidence="4" id="KW-1185">Reference proteome</keyword>
<dbReference type="Gene3D" id="3.50.50.60">
    <property type="entry name" value="FAD/NAD(P)-binding domain"/>
    <property type="match status" value="1"/>
</dbReference>
<dbReference type="RefSeq" id="WP_011494270.1">
    <property type="nucleotide sequence ID" value="NC_007953.1"/>
</dbReference>
<sequence>MRGARTRNYDAIVVGGGIVGCATAYYSARAGLRVLVVEASNIAAQQSGRNLGFVRQQGRDFRELELMIHAARLWPQLEAELGRDIGWRQGGNLALATDESDRERLARWARRAADYGLDTQMVSREKAMALAPKLAAPFVGAMYTASDGKAEPARTTCAFYDAARALGAEAVIGAHVDEIVMSGGGVAGVRIGGKLFHSDRVVCAAGAGTGKLLRKAGLVFPQSTVRATVVRTEAVPFDIAPCVSGRVAGIRQAVDGTLHLSVAGGDYDLGTSVFSDFRWFRHALRESHGAVTLNYLHAFKRLLPDRSPAAVPDLATGKADPRPSPAKAKAALDEFDSLFPALAKRRVVGSWAGLIESTPDMIPAIGSVSGIIGLLVASGFSGHGFGPGPMVGKILADLLCGKAEPAYLSHLSPDRFARAVWSPQPVMS</sequence>
<dbReference type="AlphaFoldDB" id="Q13FW6"/>
<dbReference type="PATRIC" id="fig|266265.5.peg.8909"/>
<reference evidence="3 4" key="1">
    <citation type="journal article" date="2006" name="Proc. Natl. Acad. Sci. U.S.A.">
        <title>Burkholderia xenovorans LB400 harbors a multi-replicon, 9.73-Mbp genome shaped for versatility.</title>
        <authorList>
            <person name="Chain P.S."/>
            <person name="Denef V.J."/>
            <person name="Konstantinidis K.T."/>
            <person name="Vergez L.M."/>
            <person name="Agullo L."/>
            <person name="Reyes V.L."/>
            <person name="Hauser L."/>
            <person name="Cordova M."/>
            <person name="Gomez L."/>
            <person name="Gonzalez M."/>
            <person name="Land M."/>
            <person name="Lao V."/>
            <person name="Larimer F."/>
            <person name="LiPuma J.J."/>
            <person name="Mahenthiralingam E."/>
            <person name="Malfatti S.A."/>
            <person name="Marx C.J."/>
            <person name="Parnell J.J."/>
            <person name="Ramette A."/>
            <person name="Richardson P."/>
            <person name="Seeger M."/>
            <person name="Smith D."/>
            <person name="Spilker T."/>
            <person name="Sul W.J."/>
            <person name="Tsoi T.V."/>
            <person name="Ulrich L.E."/>
            <person name="Zhulin I.B."/>
            <person name="Tiedje J.M."/>
        </authorList>
    </citation>
    <scope>NUCLEOTIDE SEQUENCE [LARGE SCALE GENOMIC DNA]</scope>
    <source>
        <strain evidence="3 4">LB400</strain>
    </source>
</reference>
<proteinExistence type="predicted"/>
<protein>
    <submittedName>
        <fullName evidence="3">FAD dependent oxidoreductase</fullName>
    </submittedName>
</protein>
<keyword evidence="1" id="KW-0560">Oxidoreductase</keyword>
<evidence type="ECO:0000256" key="1">
    <source>
        <dbReference type="ARBA" id="ARBA00023002"/>
    </source>
</evidence>
<dbReference type="GO" id="GO:0005737">
    <property type="term" value="C:cytoplasm"/>
    <property type="evidence" value="ECO:0007669"/>
    <property type="project" value="TreeGrafter"/>
</dbReference>
<feature type="domain" description="FAD dependent oxidoreductase" evidence="2">
    <location>
        <begin position="10"/>
        <end position="398"/>
    </location>
</feature>
<dbReference type="PANTHER" id="PTHR13847:SF287">
    <property type="entry name" value="FAD-DEPENDENT OXIDOREDUCTASE DOMAIN-CONTAINING PROTEIN 1"/>
    <property type="match status" value="1"/>
</dbReference>
<dbReference type="STRING" id="266265.Bxe_C1159"/>
<dbReference type="KEGG" id="bxb:DR64_8645"/>
<dbReference type="PANTHER" id="PTHR13847">
    <property type="entry name" value="SARCOSINE DEHYDROGENASE-RELATED"/>
    <property type="match status" value="1"/>
</dbReference>
<dbReference type="Pfam" id="PF01266">
    <property type="entry name" value="DAO"/>
    <property type="match status" value="1"/>
</dbReference>
<dbReference type="Proteomes" id="UP000001817">
    <property type="component" value="Chromosome 3"/>
</dbReference>
<dbReference type="PRINTS" id="PR00368">
    <property type="entry name" value="FADPNR"/>
</dbReference>
<dbReference type="GO" id="GO:0016491">
    <property type="term" value="F:oxidoreductase activity"/>
    <property type="evidence" value="ECO:0007669"/>
    <property type="project" value="UniProtKB-KW"/>
</dbReference>